<sequence>MNHISHKVILHTSGLMLASPWLGATPDRVVYDVHEDQPFGLIEVKCPWSKRSSTLEEALASPDFFY</sequence>
<name>A0ACB8CDR4_DERSI</name>
<protein>
    <submittedName>
        <fullName evidence="1">Uncharacterized protein</fullName>
    </submittedName>
</protein>
<reference evidence="1" key="1">
    <citation type="submission" date="2020-05" db="EMBL/GenBank/DDBJ databases">
        <title>Large-scale comparative analyses of tick genomes elucidate their genetic diversity and vector capacities.</title>
        <authorList>
            <person name="Jia N."/>
            <person name="Wang J."/>
            <person name="Shi W."/>
            <person name="Du L."/>
            <person name="Sun Y."/>
            <person name="Zhan W."/>
            <person name="Jiang J."/>
            <person name="Wang Q."/>
            <person name="Zhang B."/>
            <person name="Ji P."/>
            <person name="Sakyi L.B."/>
            <person name="Cui X."/>
            <person name="Yuan T."/>
            <person name="Jiang B."/>
            <person name="Yang W."/>
            <person name="Lam T.T.-Y."/>
            <person name="Chang Q."/>
            <person name="Ding S."/>
            <person name="Wang X."/>
            <person name="Zhu J."/>
            <person name="Ruan X."/>
            <person name="Zhao L."/>
            <person name="Wei J."/>
            <person name="Que T."/>
            <person name="Du C."/>
            <person name="Cheng J."/>
            <person name="Dai P."/>
            <person name="Han X."/>
            <person name="Huang E."/>
            <person name="Gao Y."/>
            <person name="Liu J."/>
            <person name="Shao H."/>
            <person name="Ye R."/>
            <person name="Li L."/>
            <person name="Wei W."/>
            <person name="Wang X."/>
            <person name="Wang C."/>
            <person name="Yang T."/>
            <person name="Huo Q."/>
            <person name="Li W."/>
            <person name="Guo W."/>
            <person name="Chen H."/>
            <person name="Zhou L."/>
            <person name="Ni X."/>
            <person name="Tian J."/>
            <person name="Zhou Y."/>
            <person name="Sheng Y."/>
            <person name="Liu T."/>
            <person name="Pan Y."/>
            <person name="Xia L."/>
            <person name="Li J."/>
            <person name="Zhao F."/>
            <person name="Cao W."/>
        </authorList>
    </citation>
    <scope>NUCLEOTIDE SEQUENCE</scope>
    <source>
        <strain evidence="1">Dsil-2018</strain>
    </source>
</reference>
<dbReference type="EMBL" id="CM023476">
    <property type="protein sequence ID" value="KAH7940812.1"/>
    <property type="molecule type" value="Genomic_DNA"/>
</dbReference>
<dbReference type="Proteomes" id="UP000821865">
    <property type="component" value="Chromosome 7"/>
</dbReference>
<evidence type="ECO:0000313" key="2">
    <source>
        <dbReference type="Proteomes" id="UP000821865"/>
    </source>
</evidence>
<comment type="caution">
    <text evidence="1">The sequence shown here is derived from an EMBL/GenBank/DDBJ whole genome shotgun (WGS) entry which is preliminary data.</text>
</comment>
<keyword evidence="2" id="KW-1185">Reference proteome</keyword>
<organism evidence="1 2">
    <name type="scientific">Dermacentor silvarum</name>
    <name type="common">Tick</name>
    <dbReference type="NCBI Taxonomy" id="543639"/>
    <lineage>
        <taxon>Eukaryota</taxon>
        <taxon>Metazoa</taxon>
        <taxon>Ecdysozoa</taxon>
        <taxon>Arthropoda</taxon>
        <taxon>Chelicerata</taxon>
        <taxon>Arachnida</taxon>
        <taxon>Acari</taxon>
        <taxon>Parasitiformes</taxon>
        <taxon>Ixodida</taxon>
        <taxon>Ixodoidea</taxon>
        <taxon>Ixodidae</taxon>
        <taxon>Rhipicephalinae</taxon>
        <taxon>Dermacentor</taxon>
    </lineage>
</organism>
<proteinExistence type="predicted"/>
<gene>
    <name evidence="1" type="ORF">HPB49_006129</name>
</gene>
<accession>A0ACB8CDR4</accession>
<evidence type="ECO:0000313" key="1">
    <source>
        <dbReference type="EMBL" id="KAH7940812.1"/>
    </source>
</evidence>